<dbReference type="CDD" id="cd09086">
    <property type="entry name" value="ExoIII-like_AP-endo"/>
    <property type="match status" value="1"/>
</dbReference>
<feature type="active site" description="Proton donor/acceptor" evidence="5">
    <location>
        <position position="158"/>
    </location>
</feature>
<feature type="binding site" evidence="6">
    <location>
        <position position="262"/>
    </location>
    <ligand>
        <name>Mg(2+)</name>
        <dbReference type="ChEBI" id="CHEBI:18420"/>
        <label>1</label>
    </ligand>
</feature>
<keyword evidence="10" id="KW-1185">Reference proteome</keyword>
<dbReference type="GO" id="GO:0046872">
    <property type="term" value="F:metal ion binding"/>
    <property type="evidence" value="ECO:0007669"/>
    <property type="project" value="UniProtKB-KW"/>
</dbReference>
<dbReference type="InterPro" id="IPR020847">
    <property type="entry name" value="AP_endonuclease_F1_BS"/>
</dbReference>
<dbReference type="Gene3D" id="3.60.10.10">
    <property type="entry name" value="Endonuclease/exonuclease/phosphatase"/>
    <property type="match status" value="1"/>
</dbReference>
<protein>
    <submittedName>
        <fullName evidence="9">Exodeoxyribonuclease III</fullName>
    </submittedName>
</protein>
<dbReference type="InterPro" id="IPR036691">
    <property type="entry name" value="Endo/exonu/phosph_ase_sf"/>
</dbReference>
<dbReference type="EMBL" id="LGSZ01000080">
    <property type="protein sequence ID" value="KPH75072.1"/>
    <property type="molecule type" value="Genomic_DNA"/>
</dbReference>
<evidence type="ECO:0000256" key="2">
    <source>
        <dbReference type="ARBA" id="ARBA00022723"/>
    </source>
</evidence>
<dbReference type="NCBIfam" id="TIGR00195">
    <property type="entry name" value="exoDNase_III"/>
    <property type="match status" value="1"/>
</dbReference>
<keyword evidence="3" id="KW-0378">Hydrolase</keyword>
<dbReference type="RefSeq" id="WP_054211819.1">
    <property type="nucleotide sequence ID" value="NZ_LGSZ01000080.1"/>
</dbReference>
<evidence type="ECO:0000313" key="9">
    <source>
        <dbReference type="EMBL" id="KPH75072.1"/>
    </source>
</evidence>
<feature type="binding site" evidence="6">
    <location>
        <position position="9"/>
    </location>
    <ligand>
        <name>Mg(2+)</name>
        <dbReference type="ChEBI" id="CHEBI:18420"/>
        <label>1</label>
    </ligand>
</feature>
<keyword evidence="6" id="KW-0464">Manganese</keyword>
<comment type="similarity">
    <text evidence="1">Belongs to the DNA repair enzymes AP/ExoA family.</text>
</comment>
<accession>A0A0N0M8L2</accession>
<evidence type="ECO:0000256" key="3">
    <source>
        <dbReference type="ARBA" id="ARBA00022801"/>
    </source>
</evidence>
<dbReference type="PROSITE" id="PS00726">
    <property type="entry name" value="AP_NUCLEASE_F1_1"/>
    <property type="match status" value="1"/>
</dbReference>
<dbReference type="SUPFAM" id="SSF56219">
    <property type="entry name" value="DNase I-like"/>
    <property type="match status" value="1"/>
</dbReference>
<dbReference type="PROSITE" id="PS51435">
    <property type="entry name" value="AP_NUCLEASE_F1_4"/>
    <property type="match status" value="1"/>
</dbReference>
<feature type="binding site" evidence="6">
    <location>
        <position position="160"/>
    </location>
    <ligand>
        <name>Mg(2+)</name>
        <dbReference type="ChEBI" id="CHEBI:18420"/>
        <label>1</label>
    </ligand>
</feature>
<evidence type="ECO:0000256" key="4">
    <source>
        <dbReference type="ARBA" id="ARBA00022842"/>
    </source>
</evidence>
<dbReference type="OrthoDB" id="9803914at2"/>
<feature type="site" description="Important for catalytic activity" evidence="7">
    <location>
        <position position="232"/>
    </location>
</feature>
<feature type="domain" description="Endonuclease/exonuclease/phosphatase" evidence="8">
    <location>
        <begin position="7"/>
        <end position="262"/>
    </location>
</feature>
<comment type="caution">
    <text evidence="9">The sequence shown here is derived from an EMBL/GenBank/DDBJ whole genome shotgun (WGS) entry which is preliminary data.</text>
</comment>
<dbReference type="InterPro" id="IPR004808">
    <property type="entry name" value="AP_endonuc_1"/>
</dbReference>
<feature type="active site" description="Proton acceptor" evidence="5">
    <location>
        <position position="262"/>
    </location>
</feature>
<keyword evidence="4 6" id="KW-0460">Magnesium</keyword>
<dbReference type="PATRIC" id="fig|1526658.3.peg.2445"/>
<name>A0A0N0M8L2_9HYPH</name>
<dbReference type="PANTHER" id="PTHR43250:SF2">
    <property type="entry name" value="EXODEOXYRIBONUCLEASE III"/>
    <property type="match status" value="1"/>
</dbReference>
<dbReference type="GO" id="GO:0004519">
    <property type="term" value="F:endonuclease activity"/>
    <property type="evidence" value="ECO:0007669"/>
    <property type="project" value="InterPro"/>
</dbReference>
<dbReference type="GO" id="GO:0008311">
    <property type="term" value="F:double-stranded DNA 3'-5' DNA exonuclease activity"/>
    <property type="evidence" value="ECO:0007669"/>
    <property type="project" value="InterPro"/>
</dbReference>
<dbReference type="InterPro" id="IPR037493">
    <property type="entry name" value="ExoIII-like"/>
</dbReference>
<keyword evidence="2 6" id="KW-0479">Metal-binding</keyword>
<evidence type="ECO:0000256" key="7">
    <source>
        <dbReference type="PIRSR" id="PIRSR604808-3"/>
    </source>
</evidence>
<dbReference type="AlphaFoldDB" id="A0A0N0M8L2"/>
<feature type="binding site" evidence="6">
    <location>
        <position position="261"/>
    </location>
    <ligand>
        <name>Mg(2+)</name>
        <dbReference type="ChEBI" id="CHEBI:18420"/>
        <label>1</label>
    </ligand>
</feature>
<comment type="cofactor">
    <cofactor evidence="6">
        <name>Mg(2+)</name>
        <dbReference type="ChEBI" id="CHEBI:18420"/>
    </cofactor>
    <cofactor evidence="6">
        <name>Mn(2+)</name>
        <dbReference type="ChEBI" id="CHEBI:29035"/>
    </cofactor>
    <text evidence="6">Probably binds two magnesium or manganese ions per subunit.</text>
</comment>
<evidence type="ECO:0000256" key="5">
    <source>
        <dbReference type="PIRSR" id="PIRSR604808-1"/>
    </source>
</evidence>
<dbReference type="NCBIfam" id="TIGR00633">
    <property type="entry name" value="xth"/>
    <property type="match status" value="1"/>
</dbReference>
<evidence type="ECO:0000256" key="6">
    <source>
        <dbReference type="PIRSR" id="PIRSR604808-2"/>
    </source>
</evidence>
<evidence type="ECO:0000313" key="10">
    <source>
        <dbReference type="Proteomes" id="UP000037822"/>
    </source>
</evidence>
<dbReference type="GO" id="GO:0003677">
    <property type="term" value="F:DNA binding"/>
    <property type="evidence" value="ECO:0007669"/>
    <property type="project" value="InterPro"/>
</dbReference>
<dbReference type="PANTHER" id="PTHR43250">
    <property type="entry name" value="EXODEOXYRIBONUCLEASE III"/>
    <property type="match status" value="1"/>
</dbReference>
<dbReference type="InterPro" id="IPR005135">
    <property type="entry name" value="Endo/exonuclease/phosphatase"/>
</dbReference>
<feature type="site" description="Interaction with DNA substrate" evidence="7">
    <location>
        <position position="262"/>
    </location>
</feature>
<reference evidence="9 10" key="1">
    <citation type="submission" date="2015-07" db="EMBL/GenBank/DDBJ databases">
        <title>Whole genome sequencing of Bosea vaviloviae isolated from cave pool.</title>
        <authorList>
            <person name="Tan N.E.H."/>
            <person name="Lee Y.P."/>
            <person name="Gan H.M."/>
            <person name="Barton H."/>
            <person name="Savka M.A."/>
        </authorList>
    </citation>
    <scope>NUCLEOTIDE SEQUENCE [LARGE SCALE GENOMIC DNA]</scope>
    <source>
        <strain evidence="9 10">SD260</strain>
    </source>
</reference>
<feature type="active site" evidence="5">
    <location>
        <position position="113"/>
    </location>
</feature>
<organism evidence="9 10">
    <name type="scientific">Bosea vaviloviae</name>
    <dbReference type="NCBI Taxonomy" id="1526658"/>
    <lineage>
        <taxon>Bacteria</taxon>
        <taxon>Pseudomonadati</taxon>
        <taxon>Pseudomonadota</taxon>
        <taxon>Alphaproteobacteria</taxon>
        <taxon>Hyphomicrobiales</taxon>
        <taxon>Boseaceae</taxon>
        <taxon>Bosea</taxon>
    </lineage>
</organism>
<feature type="binding site" evidence="6">
    <location>
        <position position="158"/>
    </location>
    <ligand>
        <name>Mg(2+)</name>
        <dbReference type="ChEBI" id="CHEBI:18420"/>
        <label>1</label>
    </ligand>
</feature>
<dbReference type="Pfam" id="PF03372">
    <property type="entry name" value="Exo_endo_phos"/>
    <property type="match status" value="1"/>
</dbReference>
<dbReference type="Proteomes" id="UP000037822">
    <property type="component" value="Unassembled WGS sequence"/>
</dbReference>
<gene>
    <name evidence="9" type="ORF">AE618_25245</name>
</gene>
<feature type="binding site" evidence="6">
    <location>
        <position position="36"/>
    </location>
    <ligand>
        <name>Mg(2+)</name>
        <dbReference type="ChEBI" id="CHEBI:18420"/>
        <label>1</label>
    </ligand>
</feature>
<feature type="site" description="Transition state stabilizer" evidence="7">
    <location>
        <position position="160"/>
    </location>
</feature>
<dbReference type="GO" id="GO:0006281">
    <property type="term" value="P:DNA repair"/>
    <property type="evidence" value="ECO:0007669"/>
    <property type="project" value="InterPro"/>
</dbReference>
<sequence length="271" mass="30390">MQLTVTSWNINSVRLRIGMVTDFLAAHAPDILCLQETKTPDEQFPGKAFEKAGYVHQAFIGQKGYNGVAIVSKLPFSEKDAMAMCGRNDARHMTAVLDTGAGAAAGIAIHNFYIPAGGDIPDPEKNEKFAHKLAFLDEIGAWGIAKRPTDRPAILLGDLNIAPYEHDVWSHKQLLDVVSHTPIETQTLERLRSELGWTDAARTLRPEPEKLYSWWSYRAADWELSNRGRRLDHIWLSDALTPALRDVTFLREARGWERPSDHVPVTVTLEL</sequence>
<proteinExistence type="inferred from homology"/>
<evidence type="ECO:0000259" key="8">
    <source>
        <dbReference type="Pfam" id="PF03372"/>
    </source>
</evidence>
<evidence type="ECO:0000256" key="1">
    <source>
        <dbReference type="ARBA" id="ARBA00007092"/>
    </source>
</evidence>